<organism evidence="3 4">
    <name type="scientific">Pediococcus pentosaceus</name>
    <dbReference type="NCBI Taxonomy" id="1255"/>
    <lineage>
        <taxon>Bacteria</taxon>
        <taxon>Bacillati</taxon>
        <taxon>Bacillota</taxon>
        <taxon>Bacilli</taxon>
        <taxon>Lactobacillales</taxon>
        <taxon>Lactobacillaceae</taxon>
        <taxon>Pediococcus</taxon>
    </lineage>
</organism>
<name>A0A1Y0VTA4_PEDPE</name>
<dbReference type="AlphaFoldDB" id="A0A1Y0VTA4"/>
<gene>
    <name evidence="3" type="ORF">S100892_00253</name>
</gene>
<dbReference type="InterPro" id="IPR045155">
    <property type="entry name" value="Beta-lactam_cat"/>
</dbReference>
<dbReference type="GO" id="GO:0008800">
    <property type="term" value="F:beta-lactamase activity"/>
    <property type="evidence" value="ECO:0007669"/>
    <property type="project" value="InterPro"/>
</dbReference>
<feature type="domain" description="Beta-lactamase class A catalytic" evidence="2">
    <location>
        <begin position="129"/>
        <end position="264"/>
    </location>
</feature>
<dbReference type="Gene3D" id="3.40.710.10">
    <property type="entry name" value="DD-peptidase/beta-lactamase superfamily"/>
    <property type="match status" value="1"/>
</dbReference>
<dbReference type="InterPro" id="IPR000871">
    <property type="entry name" value="Beta-lactam_class-A"/>
</dbReference>
<dbReference type="InterPro" id="IPR012338">
    <property type="entry name" value="Beta-lactam/transpept-like"/>
</dbReference>
<dbReference type="PANTHER" id="PTHR35333:SF3">
    <property type="entry name" value="BETA-LACTAMASE-TYPE TRANSPEPTIDASE FOLD CONTAINING PROTEIN"/>
    <property type="match status" value="1"/>
</dbReference>
<proteinExistence type="predicted"/>
<dbReference type="RefSeq" id="WP_094104239.1">
    <property type="nucleotide sequence ID" value="NZ_CP085178.1"/>
</dbReference>
<reference evidence="3 4" key="1">
    <citation type="submission" date="2017-05" db="EMBL/GenBank/DDBJ databases">
        <title>Genome sequence of Pediococcus pentosaceus strain SRCM100892.</title>
        <authorList>
            <person name="Cho S.H."/>
        </authorList>
    </citation>
    <scope>NUCLEOTIDE SEQUENCE [LARGE SCALE GENOMIC DNA]</scope>
    <source>
        <strain evidence="3 4">SRCM100892</strain>
    </source>
</reference>
<evidence type="ECO:0000256" key="1">
    <source>
        <dbReference type="SAM" id="Phobius"/>
    </source>
</evidence>
<accession>A0A1Y0VTA4</accession>
<sequence length="296" mass="33234">MTFHGRRLNRKGKIWLTGFLLIVFSITLLIVEMHHLLHSRSETTTHITTKQAPNSGFSKYMDKKVGKLSQTNTDLKNENFDFTIYDVAKQKTYRWSQGKISQMYTASTVKVPILIGLLHQDAKLTASDKKLVAGMIRQSSNADATAIFKKIGGVSGLNATFARLGMDHSQASSKWWLSTVSSEDYIKLLKHLFVKSSKISRTGRNYIISEMFQVNSKQQWGIKGFSDTPNFLANKNGWTLSGSWIMNSIGAVEVNGHLYLISILSDNHPDGRRNVGLKTAKKEMTSLVRIAGEYIL</sequence>
<dbReference type="EMBL" id="CP021474">
    <property type="protein sequence ID" value="ARW18858.1"/>
    <property type="molecule type" value="Genomic_DNA"/>
</dbReference>
<evidence type="ECO:0000259" key="2">
    <source>
        <dbReference type="Pfam" id="PF13354"/>
    </source>
</evidence>
<dbReference type="PANTHER" id="PTHR35333">
    <property type="entry name" value="BETA-LACTAMASE"/>
    <property type="match status" value="1"/>
</dbReference>
<dbReference type="Proteomes" id="UP000196118">
    <property type="component" value="Chromosome"/>
</dbReference>
<evidence type="ECO:0000313" key="4">
    <source>
        <dbReference type="Proteomes" id="UP000196118"/>
    </source>
</evidence>
<dbReference type="GO" id="GO:0046677">
    <property type="term" value="P:response to antibiotic"/>
    <property type="evidence" value="ECO:0007669"/>
    <property type="project" value="InterPro"/>
</dbReference>
<protein>
    <recommendedName>
        <fullName evidence="2">Beta-lactamase class A catalytic domain-containing protein</fullName>
    </recommendedName>
</protein>
<keyword evidence="1" id="KW-1133">Transmembrane helix</keyword>
<dbReference type="GO" id="GO:0030655">
    <property type="term" value="P:beta-lactam antibiotic catabolic process"/>
    <property type="evidence" value="ECO:0007669"/>
    <property type="project" value="InterPro"/>
</dbReference>
<keyword evidence="1" id="KW-0472">Membrane</keyword>
<dbReference type="Pfam" id="PF13354">
    <property type="entry name" value="Beta-lactamase2"/>
    <property type="match status" value="1"/>
</dbReference>
<feature type="transmembrane region" description="Helical" evidence="1">
    <location>
        <begin position="12"/>
        <end position="31"/>
    </location>
</feature>
<evidence type="ECO:0000313" key="3">
    <source>
        <dbReference type="EMBL" id="ARW18858.1"/>
    </source>
</evidence>
<dbReference type="SUPFAM" id="SSF56601">
    <property type="entry name" value="beta-lactamase/transpeptidase-like"/>
    <property type="match status" value="1"/>
</dbReference>
<keyword evidence="1" id="KW-0812">Transmembrane</keyword>